<organism evidence="2 3">
    <name type="scientific">Roseburia lenta</name>
    <dbReference type="NCBI Taxonomy" id="2763061"/>
    <lineage>
        <taxon>Bacteria</taxon>
        <taxon>Bacillati</taxon>
        <taxon>Bacillota</taxon>
        <taxon>Clostridia</taxon>
        <taxon>Lachnospirales</taxon>
        <taxon>Lachnospiraceae</taxon>
        <taxon>Roseburia</taxon>
    </lineage>
</organism>
<dbReference type="RefSeq" id="WP_118282284.1">
    <property type="nucleotide sequence ID" value="NZ_JACOPG010000005.1"/>
</dbReference>
<dbReference type="CDD" id="cd00093">
    <property type="entry name" value="HTH_XRE"/>
    <property type="match status" value="1"/>
</dbReference>
<feature type="domain" description="HTH cro/C1-type" evidence="1">
    <location>
        <begin position="6"/>
        <end position="59"/>
    </location>
</feature>
<dbReference type="EMBL" id="JACOPG010000005">
    <property type="protein sequence ID" value="MBC5687304.1"/>
    <property type="molecule type" value="Genomic_DNA"/>
</dbReference>
<keyword evidence="3" id="KW-1185">Reference proteome</keyword>
<evidence type="ECO:0000313" key="2">
    <source>
        <dbReference type="EMBL" id="MBC5687304.1"/>
    </source>
</evidence>
<evidence type="ECO:0000313" key="3">
    <source>
        <dbReference type="Proteomes" id="UP000643810"/>
    </source>
</evidence>
<dbReference type="SUPFAM" id="SSF47413">
    <property type="entry name" value="lambda repressor-like DNA-binding domains"/>
    <property type="match status" value="1"/>
</dbReference>
<dbReference type="InterPro" id="IPR001387">
    <property type="entry name" value="Cro/C1-type_HTH"/>
</dbReference>
<reference evidence="2 3" key="1">
    <citation type="submission" date="2020-08" db="EMBL/GenBank/DDBJ databases">
        <title>Genome public.</title>
        <authorList>
            <person name="Liu C."/>
            <person name="Sun Q."/>
        </authorList>
    </citation>
    <scope>NUCLEOTIDE SEQUENCE [LARGE SCALE GENOMIC DNA]</scope>
    <source>
        <strain evidence="2 3">NSJ-9</strain>
    </source>
</reference>
<dbReference type="Proteomes" id="UP000643810">
    <property type="component" value="Unassembled WGS sequence"/>
</dbReference>
<comment type="caution">
    <text evidence="2">The sequence shown here is derived from an EMBL/GenBank/DDBJ whole genome shotgun (WGS) entry which is preliminary data.</text>
</comment>
<sequence length="65" mass="8007">MDCADKIKEIRKMSGMNRRDFCDTYQIPYQTVTDWELGHRNAPEYVVRMLEYYVRMHEIMKKDEK</sequence>
<proteinExistence type="predicted"/>
<name>A0ABR7GJ51_9FIRM</name>
<accession>A0ABR7GJ51</accession>
<evidence type="ECO:0000259" key="1">
    <source>
        <dbReference type="SMART" id="SM00530"/>
    </source>
</evidence>
<dbReference type="InterPro" id="IPR010982">
    <property type="entry name" value="Lambda_DNA-bd_dom_sf"/>
</dbReference>
<protein>
    <submittedName>
        <fullName evidence="2">Helix-turn-helix transcriptional regulator</fullName>
    </submittedName>
</protein>
<dbReference type="SMART" id="SM00530">
    <property type="entry name" value="HTH_XRE"/>
    <property type="match status" value="1"/>
</dbReference>
<dbReference type="Gene3D" id="1.10.260.40">
    <property type="entry name" value="lambda repressor-like DNA-binding domains"/>
    <property type="match status" value="1"/>
</dbReference>
<gene>
    <name evidence="2" type="ORF">H8R94_11960</name>
</gene>